<dbReference type="FunFam" id="3.40.1410.10:FF:000008">
    <property type="entry name" value="Transcriptional regulator, GntR family"/>
    <property type="match status" value="1"/>
</dbReference>
<dbReference type="Pfam" id="PF00392">
    <property type="entry name" value="GntR"/>
    <property type="match status" value="1"/>
</dbReference>
<evidence type="ECO:0000256" key="4">
    <source>
        <dbReference type="ARBA" id="ARBA00023163"/>
    </source>
</evidence>
<evidence type="ECO:0000256" key="1">
    <source>
        <dbReference type="ARBA" id="ARBA00022491"/>
    </source>
</evidence>
<dbReference type="Gene3D" id="1.10.10.10">
    <property type="entry name" value="Winged helix-like DNA-binding domain superfamily/Winged helix DNA-binding domain"/>
    <property type="match status" value="1"/>
</dbReference>
<accession>A0A1I0XU45</accession>
<dbReference type="SUPFAM" id="SSF64288">
    <property type="entry name" value="Chorismate lyase-like"/>
    <property type="match status" value="1"/>
</dbReference>
<organism evidence="7 8">
    <name type="scientific">Lentibacillus halodurans</name>
    <dbReference type="NCBI Taxonomy" id="237679"/>
    <lineage>
        <taxon>Bacteria</taxon>
        <taxon>Bacillati</taxon>
        <taxon>Bacillota</taxon>
        <taxon>Bacilli</taxon>
        <taxon>Bacillales</taxon>
        <taxon>Bacillaceae</taxon>
        <taxon>Lentibacillus</taxon>
    </lineage>
</organism>
<dbReference type="CDD" id="cd07377">
    <property type="entry name" value="WHTH_GntR"/>
    <property type="match status" value="1"/>
</dbReference>
<dbReference type="InterPro" id="IPR000524">
    <property type="entry name" value="Tscrpt_reg_HTH_GntR"/>
</dbReference>
<dbReference type="GO" id="GO:0003700">
    <property type="term" value="F:DNA-binding transcription factor activity"/>
    <property type="evidence" value="ECO:0007669"/>
    <property type="project" value="UniProtKB-UniRule"/>
</dbReference>
<dbReference type="SMART" id="SM00866">
    <property type="entry name" value="UTRA"/>
    <property type="match status" value="1"/>
</dbReference>
<proteinExistence type="predicted"/>
<dbReference type="InterPro" id="IPR050679">
    <property type="entry name" value="Bact_HTH_transcr_reg"/>
</dbReference>
<dbReference type="InterPro" id="IPR036388">
    <property type="entry name" value="WH-like_DNA-bd_sf"/>
</dbReference>
<evidence type="ECO:0000313" key="7">
    <source>
        <dbReference type="EMBL" id="SFB04669.1"/>
    </source>
</evidence>
<dbReference type="GO" id="GO:0045892">
    <property type="term" value="P:negative regulation of DNA-templated transcription"/>
    <property type="evidence" value="ECO:0007669"/>
    <property type="project" value="TreeGrafter"/>
</dbReference>
<gene>
    <name evidence="7" type="ORF">SAMN04488072_10628</name>
</gene>
<dbReference type="PANTHER" id="PTHR44846">
    <property type="entry name" value="MANNOSYL-D-GLYCERATE TRANSPORT/METABOLISM SYSTEM REPRESSOR MNGR-RELATED"/>
    <property type="match status" value="1"/>
</dbReference>
<keyword evidence="2" id="KW-0805">Transcription regulation</keyword>
<dbReference type="Gene3D" id="3.40.1410.10">
    <property type="entry name" value="Chorismate lyase-like"/>
    <property type="match status" value="1"/>
</dbReference>
<dbReference type="InterPro" id="IPR012770">
    <property type="entry name" value="TreR"/>
</dbReference>
<evidence type="ECO:0000256" key="2">
    <source>
        <dbReference type="ARBA" id="ARBA00023015"/>
    </source>
</evidence>
<sequence>MQKYLTIYHDLVKKIEANHWDESSMLPSENDLVKMYTTSRETIRKALNLLAQDGYIQKVRGKGSVIIDANKFDFPVSGIVSFKELAKKLNLPASTIVHELTIVEAGQDLKSKLNVSLREPVWKVLRVRNIAGEKVILDKDFFNKDVVPALTKEICEDSVYSYLENELELDISFAKKEIVIEDPTEEDRTLLDLEGYSNVVVIKSMVYLDDTSLFQYTESRHRPDKFKFVDFARRVKN</sequence>
<protein>
    <recommendedName>
        <fullName evidence="5">Trehalose operon repressor</fullName>
    </recommendedName>
</protein>
<dbReference type="AlphaFoldDB" id="A0A1I0XU45"/>
<evidence type="ECO:0000313" key="8">
    <source>
        <dbReference type="Proteomes" id="UP000198642"/>
    </source>
</evidence>
<dbReference type="PRINTS" id="PR00035">
    <property type="entry name" value="HTHGNTR"/>
</dbReference>
<dbReference type="NCBIfam" id="TIGR02404">
    <property type="entry name" value="trehalos_R_Bsub"/>
    <property type="match status" value="1"/>
</dbReference>
<evidence type="ECO:0000256" key="5">
    <source>
        <dbReference type="NCBIfam" id="TIGR02404"/>
    </source>
</evidence>
<keyword evidence="3" id="KW-0238">DNA-binding</keyword>
<dbReference type="InterPro" id="IPR036390">
    <property type="entry name" value="WH_DNA-bd_sf"/>
</dbReference>
<keyword evidence="8" id="KW-1185">Reference proteome</keyword>
<dbReference type="Pfam" id="PF07702">
    <property type="entry name" value="UTRA"/>
    <property type="match status" value="1"/>
</dbReference>
<name>A0A1I0XU45_9BACI</name>
<dbReference type="GO" id="GO:0003677">
    <property type="term" value="F:DNA binding"/>
    <property type="evidence" value="ECO:0007669"/>
    <property type="project" value="UniProtKB-UniRule"/>
</dbReference>
<dbReference type="PANTHER" id="PTHR44846:SF12">
    <property type="entry name" value="HTH-TYPE TRANSCRIPTIONAL REGULATOR TRER"/>
    <property type="match status" value="1"/>
</dbReference>
<dbReference type="InterPro" id="IPR028978">
    <property type="entry name" value="Chorismate_lyase_/UTRA_dom_sf"/>
</dbReference>
<dbReference type="SUPFAM" id="SSF46785">
    <property type="entry name" value="Winged helix' DNA-binding domain"/>
    <property type="match status" value="1"/>
</dbReference>
<evidence type="ECO:0000256" key="3">
    <source>
        <dbReference type="ARBA" id="ARBA00023125"/>
    </source>
</evidence>
<keyword evidence="1" id="KW-0678">Repressor</keyword>
<reference evidence="7 8" key="1">
    <citation type="submission" date="2016-10" db="EMBL/GenBank/DDBJ databases">
        <authorList>
            <person name="de Groot N.N."/>
        </authorList>
    </citation>
    <scope>NUCLEOTIDE SEQUENCE [LARGE SCALE GENOMIC DNA]</scope>
    <source>
        <strain evidence="7 8">CGMCC 1.3702</strain>
    </source>
</reference>
<evidence type="ECO:0000259" key="6">
    <source>
        <dbReference type="PROSITE" id="PS50949"/>
    </source>
</evidence>
<dbReference type="PROSITE" id="PS50949">
    <property type="entry name" value="HTH_GNTR"/>
    <property type="match status" value="1"/>
</dbReference>
<dbReference type="RefSeq" id="WP_090236461.1">
    <property type="nucleotide sequence ID" value="NZ_FOJW01000006.1"/>
</dbReference>
<dbReference type="EMBL" id="FOJW01000006">
    <property type="protein sequence ID" value="SFB04669.1"/>
    <property type="molecule type" value="Genomic_DNA"/>
</dbReference>
<feature type="domain" description="HTH gntR-type" evidence="6">
    <location>
        <begin position="1"/>
        <end position="69"/>
    </location>
</feature>
<dbReference type="STRING" id="237679.SAMN04488072_10628"/>
<dbReference type="Proteomes" id="UP000198642">
    <property type="component" value="Unassembled WGS sequence"/>
</dbReference>
<dbReference type="OrthoDB" id="9816541at2"/>
<dbReference type="InterPro" id="IPR011663">
    <property type="entry name" value="UTRA"/>
</dbReference>
<dbReference type="SMART" id="SM00345">
    <property type="entry name" value="HTH_GNTR"/>
    <property type="match status" value="1"/>
</dbReference>
<keyword evidence="4" id="KW-0804">Transcription</keyword>